<dbReference type="InterPro" id="IPR052698">
    <property type="entry name" value="MoCofactor_Util/Proc"/>
</dbReference>
<dbReference type="RefSeq" id="WP_212967202.1">
    <property type="nucleotide sequence ID" value="NZ_BORB01000041.1"/>
</dbReference>
<accession>A0ABQ4KPC9</accession>
<proteinExistence type="predicted"/>
<sequence>MEFIHDIIEKIVTNEQPATLAIIIEVEGSSYRKKGAWMLSMPDQPPIGLLSGGCLEQDIQAQSKSLYATQTMKKLVYDLSSEDDLGWGKGAGCNGEITVLLRDIDSSFRQAFTKMSSFLKIRKPVLYVQALLDYNDFQLYTADQPSIFHELFNRPFSYANGIKMVKGQPYYYQMIWPKPHLYILGAGPDARPLTKLAALAGFSVHVFDWRKAYGQKHYFPDADSLTIGNLANLTNYTTFGELDFIILMTHDFQQDAQLLEQLQHTKLRYLGILGSKKRTKRLLKNNPLPNHLYTPVGLAIGAEGPTEIAISIVAELIAIQRGKII</sequence>
<dbReference type="Pfam" id="PF13478">
    <property type="entry name" value="XdhC_C"/>
    <property type="match status" value="1"/>
</dbReference>
<evidence type="ECO:0000259" key="2">
    <source>
        <dbReference type="Pfam" id="PF13478"/>
    </source>
</evidence>
<dbReference type="PANTHER" id="PTHR30388">
    <property type="entry name" value="ALDEHYDE OXIDOREDUCTASE MOLYBDENUM COFACTOR ASSEMBLY PROTEIN"/>
    <property type="match status" value="1"/>
</dbReference>
<dbReference type="EMBL" id="BORB01000041">
    <property type="protein sequence ID" value="GIN59336.1"/>
    <property type="molecule type" value="Genomic_DNA"/>
</dbReference>
<reference evidence="3 4" key="1">
    <citation type="submission" date="2021-03" db="EMBL/GenBank/DDBJ databases">
        <title>Antimicrobial resistance genes in bacteria isolated from Japanese honey, and their potential for conferring macrolide and lincosamide resistance in the American foulbrood pathogen Paenibacillus larvae.</title>
        <authorList>
            <person name="Okamoto M."/>
            <person name="Kumagai M."/>
            <person name="Kanamori H."/>
            <person name="Takamatsu D."/>
        </authorList>
    </citation>
    <scope>NUCLEOTIDE SEQUENCE [LARGE SCALE GENOMIC DNA]</scope>
    <source>
        <strain evidence="3 4">J8TS2</strain>
    </source>
</reference>
<evidence type="ECO:0000313" key="3">
    <source>
        <dbReference type="EMBL" id="GIN59336.1"/>
    </source>
</evidence>
<organism evidence="3 4">
    <name type="scientific">Lederbergia ruris</name>
    <dbReference type="NCBI Taxonomy" id="217495"/>
    <lineage>
        <taxon>Bacteria</taxon>
        <taxon>Bacillati</taxon>
        <taxon>Bacillota</taxon>
        <taxon>Bacilli</taxon>
        <taxon>Bacillales</taxon>
        <taxon>Bacillaceae</taxon>
        <taxon>Lederbergia</taxon>
    </lineage>
</organism>
<protein>
    <submittedName>
        <fullName evidence="3">Xanthine dehydrogenase subunit A</fullName>
    </submittedName>
</protein>
<keyword evidence="4" id="KW-1185">Reference proteome</keyword>
<evidence type="ECO:0000259" key="1">
    <source>
        <dbReference type="Pfam" id="PF02625"/>
    </source>
</evidence>
<feature type="domain" description="XdhC Rossmann" evidence="2">
    <location>
        <begin position="181"/>
        <end position="316"/>
    </location>
</feature>
<comment type="caution">
    <text evidence="3">The sequence shown here is derived from an EMBL/GenBank/DDBJ whole genome shotgun (WGS) entry which is preliminary data.</text>
</comment>
<feature type="domain" description="XdhC- CoxI" evidence="1">
    <location>
        <begin position="14"/>
        <end position="76"/>
    </location>
</feature>
<gene>
    <name evidence="3" type="primary">pucA</name>
    <name evidence="3" type="ORF">J8TS2_36550</name>
</gene>
<evidence type="ECO:0000313" key="4">
    <source>
        <dbReference type="Proteomes" id="UP000679950"/>
    </source>
</evidence>
<dbReference type="Gene3D" id="3.40.50.720">
    <property type="entry name" value="NAD(P)-binding Rossmann-like Domain"/>
    <property type="match status" value="1"/>
</dbReference>
<name>A0ABQ4KPC9_9BACI</name>
<dbReference type="InterPro" id="IPR003777">
    <property type="entry name" value="XdhC_CoxI"/>
</dbReference>
<dbReference type="InterPro" id="IPR027051">
    <property type="entry name" value="XdhC_Rossmann_dom"/>
</dbReference>
<dbReference type="Pfam" id="PF02625">
    <property type="entry name" value="XdhC_CoxI"/>
    <property type="match status" value="1"/>
</dbReference>
<dbReference type="PANTHER" id="PTHR30388:SF6">
    <property type="entry name" value="XANTHINE DEHYDROGENASE SUBUNIT A-RELATED"/>
    <property type="match status" value="1"/>
</dbReference>
<dbReference type="Proteomes" id="UP000679950">
    <property type="component" value="Unassembled WGS sequence"/>
</dbReference>